<dbReference type="STRING" id="521045.Kole_1819"/>
<dbReference type="AlphaFoldDB" id="C5CG07"/>
<dbReference type="eggNOG" id="COG2930">
    <property type="taxonomic scope" value="Bacteria"/>
</dbReference>
<evidence type="ECO:0000259" key="1">
    <source>
        <dbReference type="Pfam" id="PF04366"/>
    </source>
</evidence>
<evidence type="ECO:0000313" key="3">
    <source>
        <dbReference type="Proteomes" id="UP000002382"/>
    </source>
</evidence>
<dbReference type="OrthoDB" id="9782434at2"/>
<dbReference type="KEGG" id="kol:Kole_1819"/>
<dbReference type="RefSeq" id="WP_015869145.1">
    <property type="nucleotide sequence ID" value="NC_012785.1"/>
</dbReference>
<proteinExistence type="predicted"/>
<reference evidence="2 3" key="2">
    <citation type="journal article" date="2011" name="J. Bacteriol.">
        <title>Genome Sequence of Kosmotoga olearia Strain TBF 19.5.1, a Thermophilic Bacterium with a Wide Growth Temperature Range, Isolated from the Troll B Oil Platform in the North Sea.</title>
        <authorList>
            <person name="Swithers K.S."/>
            <person name="Dipippo J.L."/>
            <person name="Bruce D.C."/>
            <person name="Detter C."/>
            <person name="Tapia R."/>
            <person name="Han S."/>
            <person name="Goodwin L.A."/>
            <person name="Han J."/>
            <person name="Woyke T."/>
            <person name="Pitluck S."/>
            <person name="Pennacchio L."/>
            <person name="Nolan M."/>
            <person name="Mikhailova N."/>
            <person name="Land M.L."/>
            <person name="Nesbo C.L."/>
            <person name="Gogarten J.P."/>
            <person name="Noll K.M."/>
        </authorList>
    </citation>
    <scope>NUCLEOTIDE SEQUENCE [LARGE SCALE GENOMIC DNA]</scope>
    <source>
        <strain evidence="3">ATCC BAA-1733 / DSM 21960 / TBF 19.5.1</strain>
    </source>
</reference>
<name>C5CG07_KOSOT</name>
<sequence>MRKAVNVLLILIMGVMVMAFYPPDERLEDACEVIKELSSMPDSEAFVELLKRAKGIAVFPNVIKAGFVVGGQYGEGFLLRKDSETGQWYGPLFLRLYKMSYGMQVGAQSIGLVLLIMNDTGFEGFTKDNITLGGSLSIAAGPIGRNLSADVDYSLQTILSYSISKGFFIGFTVEGSVVKIDRKAIEEYYGEYISPKAILNEKIADSYEVNKLLKLIEDITGEGQAL</sequence>
<organism evidence="2 3">
    <name type="scientific">Kosmotoga olearia (strain ATCC BAA-1733 / DSM 21960 / TBF 19.5.1)</name>
    <dbReference type="NCBI Taxonomy" id="521045"/>
    <lineage>
        <taxon>Bacteria</taxon>
        <taxon>Thermotogati</taxon>
        <taxon>Thermotogota</taxon>
        <taxon>Thermotogae</taxon>
        <taxon>Kosmotogales</taxon>
        <taxon>Kosmotogaceae</taxon>
        <taxon>Kosmotoga</taxon>
    </lineage>
</organism>
<dbReference type="HOGENOM" id="CLU_015320_4_1_0"/>
<dbReference type="CDD" id="cd11524">
    <property type="entry name" value="SYLF"/>
    <property type="match status" value="1"/>
</dbReference>
<evidence type="ECO:0000313" key="2">
    <source>
        <dbReference type="EMBL" id="ACR80501.1"/>
    </source>
</evidence>
<protein>
    <recommendedName>
        <fullName evidence="1">Ysc84 actin-binding domain-containing protein</fullName>
    </recommendedName>
</protein>
<dbReference type="PANTHER" id="PTHR15629">
    <property type="entry name" value="SH3YL1 PROTEIN"/>
    <property type="match status" value="1"/>
</dbReference>
<reference evidence="2 3" key="1">
    <citation type="submission" date="2009-06" db="EMBL/GenBank/DDBJ databases">
        <title>Complete sequence of Thermotogales bacterium TBF 19.5.1.</title>
        <authorList>
            <consortium name="US DOE Joint Genome Institute"/>
            <person name="Lucas S."/>
            <person name="Copeland A."/>
            <person name="Lapidus A."/>
            <person name="Glavina del Rio T."/>
            <person name="Tice H."/>
            <person name="Bruce D."/>
            <person name="Goodwin L."/>
            <person name="Pitluck S."/>
            <person name="Chertkov O."/>
            <person name="Brettin T."/>
            <person name="Detter J.C."/>
            <person name="Han C."/>
            <person name="Schmutz J."/>
            <person name="Larimer F."/>
            <person name="Land M."/>
            <person name="Hauser L."/>
            <person name="Kyrpides N."/>
            <person name="Ovchinnikova G."/>
            <person name="Noll K."/>
        </authorList>
    </citation>
    <scope>NUCLEOTIDE SEQUENCE [LARGE SCALE GENOMIC DNA]</scope>
    <source>
        <strain evidence="3">ATCC BAA-1733 / DSM 21960 / TBF 19.5.1</strain>
    </source>
</reference>
<keyword evidence="3" id="KW-1185">Reference proteome</keyword>
<dbReference type="InterPro" id="IPR007461">
    <property type="entry name" value="Ysc84_actin-binding"/>
</dbReference>
<dbReference type="PANTHER" id="PTHR15629:SF2">
    <property type="entry name" value="SH3 DOMAIN-CONTAINING YSC84-LIKE PROTEIN 1"/>
    <property type="match status" value="1"/>
</dbReference>
<gene>
    <name evidence="2" type="ordered locus">Kole_1819</name>
</gene>
<dbReference type="Proteomes" id="UP000002382">
    <property type="component" value="Chromosome"/>
</dbReference>
<dbReference type="InterPro" id="IPR051702">
    <property type="entry name" value="SH3_domain_YSC84-like"/>
</dbReference>
<dbReference type="EMBL" id="CP001634">
    <property type="protein sequence ID" value="ACR80501.1"/>
    <property type="molecule type" value="Genomic_DNA"/>
</dbReference>
<feature type="domain" description="Ysc84 actin-binding" evidence="1">
    <location>
        <begin position="98"/>
        <end position="218"/>
    </location>
</feature>
<dbReference type="GO" id="GO:0035091">
    <property type="term" value="F:phosphatidylinositol binding"/>
    <property type="evidence" value="ECO:0007669"/>
    <property type="project" value="TreeGrafter"/>
</dbReference>
<dbReference type="Pfam" id="PF04366">
    <property type="entry name" value="Ysc84"/>
    <property type="match status" value="1"/>
</dbReference>
<accession>C5CG07</accession>